<dbReference type="RefSeq" id="WP_066448929.1">
    <property type="nucleotide sequence ID" value="NZ_CAUWFI010000004.1"/>
</dbReference>
<sequence>MKTIYKVLICLGLGICFIIGGMSLNGINEMNEMTGLSFFHWQWHSKEIGDRHFESNESVNELKVELYKAQIEFHESHDLNHVVVDAKQIYSGFEVYQDQNRLVIKQPHYWFDWGSRDKSIIDVYVPAHHQFDYAKVETNAGNVKVINLSADSIKLATAAGNLRVHGLNAQDLKTDTGMGQTYIDNLSIHEKLKVDVGMGNAKIVLNGKEEDYHYDVDVGLGNAKIGSQRFSGIADRESMHSTHQKEIKVDVGFGNVEIEMEE</sequence>
<dbReference type="GeneID" id="98914563"/>
<dbReference type="InterPro" id="IPR025164">
    <property type="entry name" value="Toastrack_DUF4097"/>
</dbReference>
<gene>
    <name evidence="2" type="ORF">EDD60_10378</name>
</gene>
<protein>
    <submittedName>
        <fullName evidence="2">Putative adhesin</fullName>
    </submittedName>
</protein>
<evidence type="ECO:0000313" key="2">
    <source>
        <dbReference type="EMBL" id="TCW01623.1"/>
    </source>
</evidence>
<comment type="caution">
    <text evidence="2">The sequence shown here is derived from an EMBL/GenBank/DDBJ whole genome shotgun (WGS) entry which is preliminary data.</text>
</comment>
<evidence type="ECO:0000313" key="3">
    <source>
        <dbReference type="Proteomes" id="UP000295515"/>
    </source>
</evidence>
<dbReference type="AlphaFoldDB" id="A0A4R3Z702"/>
<proteinExistence type="predicted"/>
<accession>A0A4R3Z702</accession>
<organism evidence="2 3">
    <name type="scientific">Longibaculum muris</name>
    <dbReference type="NCBI Taxonomy" id="1796628"/>
    <lineage>
        <taxon>Bacteria</taxon>
        <taxon>Bacillati</taxon>
        <taxon>Bacillota</taxon>
        <taxon>Erysipelotrichia</taxon>
        <taxon>Erysipelotrichales</taxon>
        <taxon>Coprobacillaceae</taxon>
        <taxon>Longibaculum</taxon>
    </lineage>
</organism>
<evidence type="ECO:0000259" key="1">
    <source>
        <dbReference type="Pfam" id="PF13349"/>
    </source>
</evidence>
<dbReference type="Proteomes" id="UP000295515">
    <property type="component" value="Unassembled WGS sequence"/>
</dbReference>
<reference evidence="2 3" key="1">
    <citation type="submission" date="2019-03" db="EMBL/GenBank/DDBJ databases">
        <title>Genomic Encyclopedia of Type Strains, Phase IV (KMG-IV): sequencing the most valuable type-strain genomes for metagenomic binning, comparative biology and taxonomic classification.</title>
        <authorList>
            <person name="Goeker M."/>
        </authorList>
    </citation>
    <scope>NUCLEOTIDE SEQUENCE [LARGE SCALE GENOMIC DNA]</scope>
    <source>
        <strain evidence="2 3">DSM 29487</strain>
    </source>
</reference>
<feature type="domain" description="DUF4097" evidence="1">
    <location>
        <begin position="60"/>
        <end position="204"/>
    </location>
</feature>
<dbReference type="Pfam" id="PF13349">
    <property type="entry name" value="DUF4097"/>
    <property type="match status" value="1"/>
</dbReference>
<dbReference type="EMBL" id="SMCQ01000003">
    <property type="protein sequence ID" value="TCW01623.1"/>
    <property type="molecule type" value="Genomic_DNA"/>
</dbReference>
<keyword evidence="3" id="KW-1185">Reference proteome</keyword>
<name>A0A4R3Z702_9FIRM</name>
<dbReference type="Gene3D" id="2.160.20.120">
    <property type="match status" value="1"/>
</dbReference>